<accession>A0ABU0ZFB7</accession>
<keyword evidence="3" id="KW-1185">Reference proteome</keyword>
<reference evidence="2 3" key="1">
    <citation type="submission" date="2023-08" db="EMBL/GenBank/DDBJ databases">
        <title>Phytohabitans sansha sp. nov., isolated from marine sediment.</title>
        <authorList>
            <person name="Zhao Y."/>
            <person name="Yi K."/>
        </authorList>
    </citation>
    <scope>NUCLEOTIDE SEQUENCE [LARGE SCALE GENOMIC DNA]</scope>
    <source>
        <strain evidence="2 3">ZYX-F-186</strain>
    </source>
</reference>
<gene>
    <name evidence="2" type="ORF">RB614_10970</name>
</gene>
<evidence type="ECO:0000256" key="1">
    <source>
        <dbReference type="SAM" id="SignalP"/>
    </source>
</evidence>
<protein>
    <submittedName>
        <fullName evidence="2">Uncharacterized protein</fullName>
    </submittedName>
</protein>
<dbReference type="RefSeq" id="WP_308712307.1">
    <property type="nucleotide sequence ID" value="NZ_JAVHUY010000008.1"/>
</dbReference>
<comment type="caution">
    <text evidence="2">The sequence shown here is derived from an EMBL/GenBank/DDBJ whole genome shotgun (WGS) entry which is preliminary data.</text>
</comment>
<sequence>MRVNVGRRVGAGLGVVAGAAALVALAAAPAAASPLFDGGGRGPTAEVAVQSAFWDAQITAQSVGFYGECAIVGTPAIFETFNDPNFGHVFRAQLTISCQR</sequence>
<dbReference type="Proteomes" id="UP001230908">
    <property type="component" value="Unassembled WGS sequence"/>
</dbReference>
<feature type="signal peptide" evidence="1">
    <location>
        <begin position="1"/>
        <end position="32"/>
    </location>
</feature>
<dbReference type="EMBL" id="JAVHUY010000008">
    <property type="protein sequence ID" value="MDQ7905042.1"/>
    <property type="molecule type" value="Genomic_DNA"/>
</dbReference>
<evidence type="ECO:0000313" key="3">
    <source>
        <dbReference type="Proteomes" id="UP001230908"/>
    </source>
</evidence>
<feature type="chain" id="PRO_5046117207" evidence="1">
    <location>
        <begin position="33"/>
        <end position="100"/>
    </location>
</feature>
<name>A0ABU0ZFB7_9ACTN</name>
<evidence type="ECO:0000313" key="2">
    <source>
        <dbReference type="EMBL" id="MDQ7905042.1"/>
    </source>
</evidence>
<keyword evidence="1" id="KW-0732">Signal</keyword>
<organism evidence="2 3">
    <name type="scientific">Phytohabitans maris</name>
    <dbReference type="NCBI Taxonomy" id="3071409"/>
    <lineage>
        <taxon>Bacteria</taxon>
        <taxon>Bacillati</taxon>
        <taxon>Actinomycetota</taxon>
        <taxon>Actinomycetes</taxon>
        <taxon>Micromonosporales</taxon>
        <taxon>Micromonosporaceae</taxon>
    </lineage>
</organism>
<proteinExistence type="predicted"/>